<dbReference type="AlphaFoldDB" id="I0YZX8"/>
<dbReference type="EMBL" id="AGSI01000006">
    <property type="protein sequence ID" value="EIE23947.1"/>
    <property type="molecule type" value="Genomic_DNA"/>
</dbReference>
<protein>
    <submittedName>
        <fullName evidence="2">Uncharacterized protein</fullName>
    </submittedName>
</protein>
<evidence type="ECO:0000313" key="3">
    <source>
        <dbReference type="Proteomes" id="UP000007264"/>
    </source>
</evidence>
<feature type="compositionally biased region" description="Basic and acidic residues" evidence="1">
    <location>
        <begin position="86"/>
        <end position="109"/>
    </location>
</feature>
<feature type="compositionally biased region" description="Polar residues" evidence="1">
    <location>
        <begin position="162"/>
        <end position="172"/>
    </location>
</feature>
<feature type="compositionally biased region" description="Basic and acidic residues" evidence="1">
    <location>
        <begin position="24"/>
        <end position="57"/>
    </location>
</feature>
<dbReference type="GeneID" id="17041945"/>
<accession>I0YZX8</accession>
<name>I0YZX8_COCSC</name>
<dbReference type="KEGG" id="csl:COCSUDRAFT_41287"/>
<dbReference type="OrthoDB" id="10568553at2759"/>
<reference evidence="2 3" key="1">
    <citation type="journal article" date="2012" name="Genome Biol.">
        <title>The genome of the polar eukaryotic microalga coccomyxa subellipsoidea reveals traits of cold adaptation.</title>
        <authorList>
            <person name="Blanc G."/>
            <person name="Agarkova I."/>
            <person name="Grimwood J."/>
            <person name="Kuo A."/>
            <person name="Brueggeman A."/>
            <person name="Dunigan D."/>
            <person name="Gurnon J."/>
            <person name="Ladunga I."/>
            <person name="Lindquist E."/>
            <person name="Lucas S."/>
            <person name="Pangilinan J."/>
            <person name="Proschold T."/>
            <person name="Salamov A."/>
            <person name="Schmutz J."/>
            <person name="Weeks D."/>
            <person name="Yamada T."/>
            <person name="Claverie J.M."/>
            <person name="Grigoriev I."/>
            <person name="Van Etten J."/>
            <person name="Lomsadze A."/>
            <person name="Borodovsky M."/>
        </authorList>
    </citation>
    <scope>NUCLEOTIDE SEQUENCE [LARGE SCALE GENOMIC DNA]</scope>
    <source>
        <strain evidence="2 3">C-169</strain>
    </source>
</reference>
<organism evidence="2 3">
    <name type="scientific">Coccomyxa subellipsoidea (strain C-169)</name>
    <name type="common">Green microalga</name>
    <dbReference type="NCBI Taxonomy" id="574566"/>
    <lineage>
        <taxon>Eukaryota</taxon>
        <taxon>Viridiplantae</taxon>
        <taxon>Chlorophyta</taxon>
        <taxon>core chlorophytes</taxon>
        <taxon>Trebouxiophyceae</taxon>
        <taxon>Trebouxiophyceae incertae sedis</taxon>
        <taxon>Coccomyxaceae</taxon>
        <taxon>Coccomyxa</taxon>
        <taxon>Coccomyxa subellipsoidea</taxon>
    </lineage>
</organism>
<evidence type="ECO:0000256" key="1">
    <source>
        <dbReference type="SAM" id="MobiDB-lite"/>
    </source>
</evidence>
<keyword evidence="3" id="KW-1185">Reference proteome</keyword>
<sequence length="228" mass="25061">MHACLCEGGPSSRALPPSPQAERPVLHRERERSPVGRAEQRAGHDRAAERRRPEDVAPARPRTIRSQVHYDGKVSTAPAPAETEADDKPPRGRHSDARERLDGPDHDAQRNVSPDQRQVSAPRGDRGRDPGSAPGRLAGRITSQVVGFDRLQQREQPDPGHQQRSSGNNINRAGNGVFQRLGGTAPLQHRPAGGMRADARGKWGHDLFETVNAEQEEKPSLLRKSLLF</sequence>
<feature type="region of interest" description="Disordered" evidence="1">
    <location>
        <begin position="1"/>
        <end position="198"/>
    </location>
</feature>
<feature type="compositionally biased region" description="Polar residues" evidence="1">
    <location>
        <begin position="110"/>
        <end position="119"/>
    </location>
</feature>
<comment type="caution">
    <text evidence="2">The sequence shown here is derived from an EMBL/GenBank/DDBJ whole genome shotgun (WGS) entry which is preliminary data.</text>
</comment>
<dbReference type="Proteomes" id="UP000007264">
    <property type="component" value="Unassembled WGS sequence"/>
</dbReference>
<proteinExistence type="predicted"/>
<gene>
    <name evidence="2" type="ORF">COCSUDRAFT_41287</name>
</gene>
<dbReference type="RefSeq" id="XP_005648491.1">
    <property type="nucleotide sequence ID" value="XM_005648434.1"/>
</dbReference>
<evidence type="ECO:0000313" key="2">
    <source>
        <dbReference type="EMBL" id="EIE23947.1"/>
    </source>
</evidence>